<reference evidence="1 2" key="1">
    <citation type="submission" date="2015-08" db="EMBL/GenBank/DDBJ databases">
        <title>Emmonsia species relationships and genome sequence.</title>
        <authorList>
            <person name="Cuomo C.A."/>
            <person name="Schwartz I.S."/>
            <person name="Kenyon C."/>
            <person name="De Hoog G.S."/>
            <person name="Govender N.P."/>
            <person name="Botha A."/>
            <person name="Moreno L."/>
            <person name="De Vries M."/>
            <person name="Munoz J.F."/>
            <person name="Stielow J.B."/>
        </authorList>
    </citation>
    <scope>NUCLEOTIDE SEQUENCE [LARGE SCALE GENOMIC DNA]</scope>
    <source>
        <strain evidence="1 2">EI222</strain>
    </source>
</reference>
<protein>
    <submittedName>
        <fullName evidence="1">Uncharacterized protein</fullName>
    </submittedName>
</protein>
<name>A0A1J9Q0C1_9EURO</name>
<sequence>MSASLKLCMYSSARVGEYVESTARHGSGRGLYVPQDLTILVICNRKTQPEVIIRPTRDAKNMSKKKNKHPQHPMAEDIESLPLYLNPVLEPLAICLARGFFRDFKTAGEIFALEPPPGEYYELVLVTATIPLYGSQLPEATTEKPPGEHFPGTPFFEVMSDEGPTGKILNASWLDNGLAKLGRRAGYDNLISCHDMRAEAMVRAD</sequence>
<dbReference type="OrthoDB" id="4201960at2759"/>
<feature type="non-terminal residue" evidence="1">
    <location>
        <position position="205"/>
    </location>
</feature>
<dbReference type="Proteomes" id="UP000242791">
    <property type="component" value="Unassembled WGS sequence"/>
</dbReference>
<evidence type="ECO:0000313" key="1">
    <source>
        <dbReference type="EMBL" id="OJD09388.1"/>
    </source>
</evidence>
<comment type="caution">
    <text evidence="1">The sequence shown here is derived from an EMBL/GenBank/DDBJ whole genome shotgun (WGS) entry which is preliminary data.</text>
</comment>
<proteinExistence type="predicted"/>
<gene>
    <name evidence="1" type="ORF">ACJ73_10358</name>
</gene>
<dbReference type="EMBL" id="LGTZ01003799">
    <property type="protein sequence ID" value="OJD09388.1"/>
    <property type="molecule type" value="Genomic_DNA"/>
</dbReference>
<keyword evidence="2" id="KW-1185">Reference proteome</keyword>
<dbReference type="AlphaFoldDB" id="A0A1J9Q0C1"/>
<dbReference type="VEuPathDB" id="FungiDB:ACJ73_10358"/>
<accession>A0A1J9Q0C1</accession>
<organism evidence="1 2">
    <name type="scientific">Blastomyces percursus</name>
    <dbReference type="NCBI Taxonomy" id="1658174"/>
    <lineage>
        <taxon>Eukaryota</taxon>
        <taxon>Fungi</taxon>
        <taxon>Dikarya</taxon>
        <taxon>Ascomycota</taxon>
        <taxon>Pezizomycotina</taxon>
        <taxon>Eurotiomycetes</taxon>
        <taxon>Eurotiomycetidae</taxon>
        <taxon>Onygenales</taxon>
        <taxon>Ajellomycetaceae</taxon>
        <taxon>Blastomyces</taxon>
    </lineage>
</organism>
<dbReference type="STRING" id="1658174.A0A1J9Q0C1"/>
<evidence type="ECO:0000313" key="2">
    <source>
        <dbReference type="Proteomes" id="UP000242791"/>
    </source>
</evidence>